<dbReference type="OrthoDB" id="6735123at2"/>
<dbReference type="InterPro" id="IPR023346">
    <property type="entry name" value="Lysozyme-like_dom_sf"/>
</dbReference>
<evidence type="ECO:0000313" key="4">
    <source>
        <dbReference type="Proteomes" id="UP000274511"/>
    </source>
</evidence>
<dbReference type="PANTHER" id="PTHR37423:SF2">
    <property type="entry name" value="MEMBRANE-BOUND LYTIC MUREIN TRANSGLYCOSYLASE C"/>
    <property type="match status" value="1"/>
</dbReference>
<dbReference type="PANTHER" id="PTHR37423">
    <property type="entry name" value="SOLUBLE LYTIC MUREIN TRANSGLYCOSYLASE-RELATED"/>
    <property type="match status" value="1"/>
</dbReference>
<protein>
    <submittedName>
        <fullName evidence="3">Internal virion protein D</fullName>
    </submittedName>
</protein>
<dbReference type="Proteomes" id="UP000274511">
    <property type="component" value="Unassembled WGS sequence"/>
</dbReference>
<reference evidence="3 4" key="1">
    <citation type="submission" date="2018-10" db="EMBL/GenBank/DDBJ databases">
        <title>New species genome.</title>
        <authorList>
            <person name="Li Y."/>
        </authorList>
    </citation>
    <scope>NUCLEOTIDE SEQUENCE [LARGE SCALE GENOMIC DNA]</scope>
    <source>
        <strain evidence="3 4">L6_4B</strain>
    </source>
</reference>
<dbReference type="EMBL" id="RJUJ01000002">
    <property type="protein sequence ID" value="ROH83843.1"/>
    <property type="molecule type" value="Genomic_DNA"/>
</dbReference>
<evidence type="ECO:0000259" key="2">
    <source>
        <dbReference type="Pfam" id="PF01464"/>
    </source>
</evidence>
<dbReference type="InterPro" id="IPR008258">
    <property type="entry name" value="Transglycosylase_SLT_dom_1"/>
</dbReference>
<name>A0A3N0UTS6_9GAMM</name>
<organism evidence="3 4">
    <name type="scientific">Lonsdalea populi</name>
    <dbReference type="NCBI Taxonomy" id="1172565"/>
    <lineage>
        <taxon>Bacteria</taxon>
        <taxon>Pseudomonadati</taxon>
        <taxon>Pseudomonadota</taxon>
        <taxon>Gammaproteobacteria</taxon>
        <taxon>Enterobacterales</taxon>
        <taxon>Pectobacteriaceae</taxon>
        <taxon>Lonsdalea</taxon>
    </lineage>
</organism>
<comment type="similarity">
    <text evidence="1">Belongs to the transglycosylase Slt family.</text>
</comment>
<proteinExistence type="inferred from homology"/>
<dbReference type="Gene3D" id="1.10.530.10">
    <property type="match status" value="1"/>
</dbReference>
<feature type="domain" description="Transglycosylase SLT" evidence="2">
    <location>
        <begin position="16"/>
        <end position="121"/>
    </location>
</feature>
<dbReference type="Pfam" id="PF01464">
    <property type="entry name" value="SLT"/>
    <property type="match status" value="1"/>
</dbReference>
<accession>A0A3N0UTS6</accession>
<evidence type="ECO:0000256" key="1">
    <source>
        <dbReference type="ARBA" id="ARBA00007734"/>
    </source>
</evidence>
<gene>
    <name evidence="3" type="ORF">EC392_02150</name>
</gene>
<dbReference type="SUPFAM" id="SSF53955">
    <property type="entry name" value="Lysozyme-like"/>
    <property type="match status" value="1"/>
</dbReference>
<sequence>MTKQYDPNVPSEFDSLINAAAAEHGINAGAFRKQLWLESRFKPDAQSPTGPKGIAQFTEQTASAYGLSDDDRLNPQLAINAAARHMADLTKKFGGDELKAALAYNVGEGPKGAPQLAAYDRGDFSAIGAEGLNYMRTMSDSVAQNDKVAALTSFGGISPKGKGIPAEDAFAGISKTSKVTNALPESTGFNVEGVSQAAPAEPFAKAAHYAKPEDKGLLSNVWSATKDTWKTSTLGTVGQDLSSDNAMSMLQAHFTPNLWNSHEWTPEELARIRSEVKDPRYINSVLGGDAETLDALIVRANQNAEADARVSQTGTAGMITSMLAGAAFDPVTYIPVAGPAAKAGMLAKAAYRGAQAAGLNILSEGVRTSVAGGDADYAGAALGGLVLGSGLSVLGDSVSKLRANRKAAGVVDAEPASSVDPIQSTDVRLRSRLKAQAASEVADFADPSVMPLRPDELVHSAPNGVPYAEAPNVSSTGNVRLASGDILAGSNPVNPRTLGSLEEVTKIERAARGLSTGSATFDEVGQTILRSESDAVRSLGLDLVRAPVGLESGASGKYAATASDIGERMCYLDHQFFSNMDDLTKKAINENGYSWYREGLNRADHVQAVSRRVAEAVEDLSGSKVKSLSPSEKALVDLIKEHHQFKADSLRNPASFGNAVDNAKGMLGASHFDGHYYPVRYSASARSVALSRFGGSVQELKEAIKASYLNSYRASPEVKARVDAYLDRTGETLEDYAERKAFGVANASDDAAALYHNSGALEDVVADSSKLAGNDYLKERHLFANDFEVTLPDGSKFSPNDLRSFTMEEVLPSYNRRINGDIAILGGTGRTTDELVKVIDAIPPDAKGKAELLEVVKVLTGRARKDPEGALGTLARSLSDLAYASKNAFMGPQNYTEIASMVTRGGIDALGRSVPALGRFMKKRGKLNAKEANEVHGLLFGKELDDSIRPSRNDIVERLRGVASNPMANIVGSVKWATGYMAQRLPMSRVMTSTVNHIVRAARIETLGNLAHEVHLGGKAAIDSRLLKSAAISPEQYKGIKSLMQEHTYRDAKTGEYRFKDADAMKLDPRTMDLWRLADHVASETMLRTDKVSLQAGKQLGGVGGMAMQFKTFVLRSVNGRLVKRFYESTKNGRALDQSMTIAVELMLAGGFAALRAQSVAMSMQAGDRKRYLDKALDPNVLAIGAVTRSATLGAPLGVYGFLAGPLGLPGADLVQSYRTTMNPKAPMEKNARTVKAGTTDYVSGVIDRSIEQVPGLQLARDLSATIENSAKGALSPHKADAMAANDAAYRSLSRVVPNDPVTQWLLLQHFESNVGIYQDQQRTRN</sequence>
<dbReference type="RefSeq" id="WP_112133110.1">
    <property type="nucleotide sequence ID" value="NZ_LUSU01000021.1"/>
</dbReference>
<evidence type="ECO:0000313" key="3">
    <source>
        <dbReference type="EMBL" id="ROH83843.1"/>
    </source>
</evidence>
<comment type="caution">
    <text evidence="3">The sequence shown here is derived from an EMBL/GenBank/DDBJ whole genome shotgun (WGS) entry which is preliminary data.</text>
</comment>